<reference evidence="3" key="2">
    <citation type="submission" date="2023-03" db="EMBL/GenBank/DDBJ databases">
        <authorList>
            <person name="Zhang Z."/>
        </authorList>
    </citation>
    <scope>NUCLEOTIDE SEQUENCE</scope>
    <source>
        <strain evidence="3">DSA</strain>
    </source>
</reference>
<keyword evidence="1" id="KW-1133">Transmembrane helix</keyword>
<dbReference type="Pfam" id="PF01569">
    <property type="entry name" value="PAP2"/>
    <property type="match status" value="1"/>
</dbReference>
<protein>
    <submittedName>
        <fullName evidence="3">Phosphatase PAP2 family protein</fullName>
    </submittedName>
</protein>
<dbReference type="InterPro" id="IPR036938">
    <property type="entry name" value="PAP2/HPO_sf"/>
</dbReference>
<evidence type="ECO:0000313" key="4">
    <source>
        <dbReference type="Proteomes" id="UP001172911"/>
    </source>
</evidence>
<organism evidence="3 4">
    <name type="scientific">Desulforamulus aquiferis</name>
    <dbReference type="NCBI Taxonomy" id="1397668"/>
    <lineage>
        <taxon>Bacteria</taxon>
        <taxon>Bacillati</taxon>
        <taxon>Bacillota</taxon>
        <taxon>Clostridia</taxon>
        <taxon>Eubacteriales</taxon>
        <taxon>Peptococcaceae</taxon>
        <taxon>Desulforamulus</taxon>
    </lineage>
</organism>
<reference evidence="3" key="1">
    <citation type="journal article" date="2023" name="J. Hazard. Mater.">
        <title>Anaerobic biodegradation of pyrene and benzo[a]pyrene by a new sulfate-reducing Desulforamulus aquiferis strain DSA.</title>
        <authorList>
            <person name="Zhang Z."/>
            <person name="Sun J."/>
            <person name="Gong X."/>
            <person name="Wang C."/>
            <person name="Wang H."/>
        </authorList>
    </citation>
    <scope>NUCLEOTIDE SEQUENCE</scope>
    <source>
        <strain evidence="3">DSA</strain>
    </source>
</reference>
<dbReference type="EMBL" id="JARPTC010000007">
    <property type="protein sequence ID" value="MDO7786729.1"/>
    <property type="molecule type" value="Genomic_DNA"/>
</dbReference>
<keyword evidence="1" id="KW-0812">Transmembrane</keyword>
<keyword evidence="1" id="KW-0472">Membrane</keyword>
<dbReference type="RefSeq" id="WP_304541818.1">
    <property type="nucleotide sequence ID" value="NZ_JARPTC010000007.1"/>
</dbReference>
<dbReference type="Proteomes" id="UP001172911">
    <property type="component" value="Unassembled WGS sequence"/>
</dbReference>
<feature type="domain" description="Phosphatidic acid phosphatase type 2/haloperoxidase" evidence="2">
    <location>
        <begin position="100"/>
        <end position="218"/>
    </location>
</feature>
<feature type="transmembrane region" description="Helical" evidence="1">
    <location>
        <begin position="28"/>
        <end position="48"/>
    </location>
</feature>
<gene>
    <name evidence="3" type="ORF">P6N53_05770</name>
</gene>
<comment type="caution">
    <text evidence="3">The sequence shown here is derived from an EMBL/GenBank/DDBJ whole genome shotgun (WGS) entry which is preliminary data.</text>
</comment>
<proteinExistence type="predicted"/>
<feature type="transmembrane region" description="Helical" evidence="1">
    <location>
        <begin position="163"/>
        <end position="187"/>
    </location>
</feature>
<accession>A0AAW7ZBY6</accession>
<sequence>MTMKSKNIIIKFFKAKNSYLLTIIKDSYLLLLIPLLYLFTILCAYSGLDALINEIAQLQNEHFSLIWSWLPLYIGGIAPIVVPLIILLKDRDRGLLSIKAVVFSLTVVTILKAITSRVHPEVISITDTYIRSNSFEFGLLINGLASVVEGWPSGHTATNTAMIFSIIFGCSLRIKIAGAIWVVWVVLATIFGDKGGVHWFSDSIAGVVIGVAIALAHISLNARHSNLLQHTEQKHKPLS</sequence>
<dbReference type="Gene3D" id="1.20.144.10">
    <property type="entry name" value="Phosphatidic acid phosphatase type 2/haloperoxidase"/>
    <property type="match status" value="1"/>
</dbReference>
<evidence type="ECO:0000313" key="3">
    <source>
        <dbReference type="EMBL" id="MDO7786729.1"/>
    </source>
</evidence>
<dbReference type="InterPro" id="IPR000326">
    <property type="entry name" value="PAP2/HPO"/>
</dbReference>
<feature type="transmembrane region" description="Helical" evidence="1">
    <location>
        <begin position="199"/>
        <end position="220"/>
    </location>
</feature>
<dbReference type="SUPFAM" id="SSF48317">
    <property type="entry name" value="Acid phosphatase/Vanadium-dependent haloperoxidase"/>
    <property type="match status" value="1"/>
</dbReference>
<keyword evidence="4" id="KW-1185">Reference proteome</keyword>
<name>A0AAW7ZBY6_9FIRM</name>
<evidence type="ECO:0000259" key="2">
    <source>
        <dbReference type="Pfam" id="PF01569"/>
    </source>
</evidence>
<evidence type="ECO:0000256" key="1">
    <source>
        <dbReference type="SAM" id="Phobius"/>
    </source>
</evidence>
<dbReference type="CDD" id="cd01610">
    <property type="entry name" value="PAP2_like"/>
    <property type="match status" value="1"/>
</dbReference>
<dbReference type="AlphaFoldDB" id="A0AAW7ZBY6"/>
<feature type="transmembrane region" description="Helical" evidence="1">
    <location>
        <begin position="68"/>
        <end position="88"/>
    </location>
</feature>